<dbReference type="PANTHER" id="PTHR47737">
    <property type="entry name" value="GLYCINE BETAINE/PROLINE BETAINE TRANSPORT SYSTEM PERMEASE PROTEIN PROW"/>
    <property type="match status" value="1"/>
</dbReference>
<feature type="transmembrane region" description="Helical" evidence="7">
    <location>
        <begin position="243"/>
        <end position="262"/>
    </location>
</feature>
<feature type="transmembrane region" description="Helical" evidence="7">
    <location>
        <begin position="42"/>
        <end position="62"/>
    </location>
</feature>
<evidence type="ECO:0000313" key="9">
    <source>
        <dbReference type="EMBL" id="MBC6466897.1"/>
    </source>
</evidence>
<evidence type="ECO:0000256" key="6">
    <source>
        <dbReference type="ARBA" id="ARBA00023136"/>
    </source>
</evidence>
<dbReference type="Proteomes" id="UP000805614">
    <property type="component" value="Unassembled WGS sequence"/>
</dbReference>
<evidence type="ECO:0000256" key="2">
    <source>
        <dbReference type="ARBA" id="ARBA00022448"/>
    </source>
</evidence>
<proteinExistence type="inferred from homology"/>
<dbReference type="EMBL" id="JABVEC010000010">
    <property type="protein sequence ID" value="MBC6466897.1"/>
    <property type="molecule type" value="Genomic_DNA"/>
</dbReference>
<evidence type="ECO:0000256" key="7">
    <source>
        <dbReference type="RuleBase" id="RU363032"/>
    </source>
</evidence>
<evidence type="ECO:0000259" key="8">
    <source>
        <dbReference type="PROSITE" id="PS50928"/>
    </source>
</evidence>
<dbReference type="PROSITE" id="PS50928">
    <property type="entry name" value="ABC_TM1"/>
    <property type="match status" value="1"/>
</dbReference>
<evidence type="ECO:0000256" key="4">
    <source>
        <dbReference type="ARBA" id="ARBA00022692"/>
    </source>
</evidence>
<feature type="transmembrane region" description="Helical" evidence="7">
    <location>
        <begin position="134"/>
        <end position="161"/>
    </location>
</feature>
<keyword evidence="10" id="KW-1185">Reference proteome</keyword>
<reference evidence="9 10" key="1">
    <citation type="submission" date="2020-06" db="EMBL/GenBank/DDBJ databases">
        <title>Actinomadura xiongansis sp. nov., isolated from soil of Baiyangdian.</title>
        <authorList>
            <person name="Zhang X."/>
        </authorList>
    </citation>
    <scope>NUCLEOTIDE SEQUENCE [LARGE SCALE GENOMIC DNA]</scope>
    <source>
        <strain evidence="9 10">HBUM206468</strain>
    </source>
</reference>
<comment type="subcellular location">
    <subcellularLocation>
        <location evidence="7">Cell membrane</location>
        <topology evidence="7">Multi-pass membrane protein</topology>
    </subcellularLocation>
    <subcellularLocation>
        <location evidence="1">Membrane</location>
        <topology evidence="1">Multi-pass membrane protein</topology>
    </subcellularLocation>
</comment>
<dbReference type="PANTHER" id="PTHR47737:SF1">
    <property type="entry name" value="GLYCINE BETAINE_PROLINE BETAINE TRANSPORT SYSTEM PERMEASE PROTEIN PROW"/>
    <property type="match status" value="1"/>
</dbReference>
<sequence length="285" mass="30129">MPRINVGTWFENLVNWLTDNLSWLFDAIGSAVEGTVNGLADLLLWPPALGLIAALAVAALWLRGWRFALFTLLGLALIDSMRQWEPAMETLALVLVASVISVVLAIPLGIAAARSDSLSRVLRPALDLMQTMPAFVYLIPAVFFFSIGPVPGVVATVVFALPPGVRLTELGIRGVDREVVEAGEAFGSPPRRILTRIQLPLAMPTVMAGVNQVIMLALSMVVIAGMVGAGGLGNVVLDGIQRLEIATGFEGGLAVVILAIFLDRITSSLGDRSAVARAEKASARA</sequence>
<comment type="caution">
    <text evidence="9">The sequence shown here is derived from an EMBL/GenBank/DDBJ whole genome shotgun (WGS) entry which is preliminary data.</text>
</comment>
<organism evidence="9 10">
    <name type="scientific">Actinomadura alba</name>
    <dbReference type="NCBI Taxonomy" id="406431"/>
    <lineage>
        <taxon>Bacteria</taxon>
        <taxon>Bacillati</taxon>
        <taxon>Actinomycetota</taxon>
        <taxon>Actinomycetes</taxon>
        <taxon>Streptosporangiales</taxon>
        <taxon>Thermomonosporaceae</taxon>
        <taxon>Actinomadura</taxon>
    </lineage>
</organism>
<keyword evidence="5 7" id="KW-1133">Transmembrane helix</keyword>
<dbReference type="InterPro" id="IPR000515">
    <property type="entry name" value="MetI-like"/>
</dbReference>
<evidence type="ECO:0000256" key="3">
    <source>
        <dbReference type="ARBA" id="ARBA00022475"/>
    </source>
</evidence>
<evidence type="ECO:0000313" key="10">
    <source>
        <dbReference type="Proteomes" id="UP000805614"/>
    </source>
</evidence>
<name>A0ABR7LPX2_9ACTN</name>
<keyword evidence="6 7" id="KW-0472">Membrane</keyword>
<keyword evidence="3" id="KW-1003">Cell membrane</keyword>
<dbReference type="SUPFAM" id="SSF161098">
    <property type="entry name" value="MetI-like"/>
    <property type="match status" value="1"/>
</dbReference>
<keyword evidence="4 7" id="KW-0812">Transmembrane</keyword>
<dbReference type="InterPro" id="IPR035906">
    <property type="entry name" value="MetI-like_sf"/>
</dbReference>
<dbReference type="Pfam" id="PF00528">
    <property type="entry name" value="BPD_transp_1"/>
    <property type="match status" value="1"/>
</dbReference>
<comment type="similarity">
    <text evidence="7">Belongs to the binding-protein-dependent transport system permease family.</text>
</comment>
<protein>
    <submittedName>
        <fullName evidence="9">Proline/glycine betaine ABC transporter permease</fullName>
    </submittedName>
</protein>
<feature type="transmembrane region" description="Helical" evidence="7">
    <location>
        <begin position="213"/>
        <end position="236"/>
    </location>
</feature>
<feature type="transmembrane region" description="Helical" evidence="7">
    <location>
        <begin position="90"/>
        <end position="113"/>
    </location>
</feature>
<gene>
    <name evidence="9" type="ORF">HKK74_15500</name>
</gene>
<accession>A0ABR7LPX2</accession>
<feature type="domain" description="ABC transmembrane type-1" evidence="8">
    <location>
        <begin position="87"/>
        <end position="266"/>
    </location>
</feature>
<keyword evidence="2 7" id="KW-0813">Transport</keyword>
<evidence type="ECO:0000256" key="1">
    <source>
        <dbReference type="ARBA" id="ARBA00004141"/>
    </source>
</evidence>
<evidence type="ECO:0000256" key="5">
    <source>
        <dbReference type="ARBA" id="ARBA00022989"/>
    </source>
</evidence>
<dbReference type="Gene3D" id="1.10.3720.10">
    <property type="entry name" value="MetI-like"/>
    <property type="match status" value="1"/>
</dbReference>
<dbReference type="CDD" id="cd06261">
    <property type="entry name" value="TM_PBP2"/>
    <property type="match status" value="1"/>
</dbReference>